<feature type="coiled-coil region" evidence="6">
    <location>
        <begin position="1093"/>
        <end position="1123"/>
    </location>
</feature>
<evidence type="ECO:0000256" key="3">
    <source>
        <dbReference type="ARBA" id="ARBA00022801"/>
    </source>
</evidence>
<dbReference type="EMBL" id="CAJVPP010004603">
    <property type="protein sequence ID" value="CAG8652648.1"/>
    <property type="molecule type" value="Genomic_DNA"/>
</dbReference>
<dbReference type="GO" id="GO:0001147">
    <property type="term" value="F:transcription termination site sequence-specific DNA binding"/>
    <property type="evidence" value="ECO:0007669"/>
    <property type="project" value="TreeGrafter"/>
</dbReference>
<dbReference type="Pfam" id="PF23576">
    <property type="entry name" value="SEN1_barrel"/>
    <property type="match status" value="1"/>
</dbReference>
<evidence type="ECO:0000256" key="4">
    <source>
        <dbReference type="ARBA" id="ARBA00022806"/>
    </source>
</evidence>
<feature type="non-terminal residue" evidence="12">
    <location>
        <position position="1426"/>
    </location>
</feature>
<protein>
    <submittedName>
        <fullName evidence="12">2132_t:CDS:1</fullName>
    </submittedName>
</protein>
<proteinExistence type="inferred from homology"/>
<dbReference type="Pfam" id="PF12726">
    <property type="entry name" value="SEN1_N"/>
    <property type="match status" value="1"/>
</dbReference>
<dbReference type="GO" id="GO:0005524">
    <property type="term" value="F:ATP binding"/>
    <property type="evidence" value="ECO:0007669"/>
    <property type="project" value="UniProtKB-KW"/>
</dbReference>
<dbReference type="Pfam" id="PF13086">
    <property type="entry name" value="AAA_11"/>
    <property type="match status" value="1"/>
</dbReference>
<keyword evidence="3" id="KW-0378">Hydrolase</keyword>
<evidence type="ECO:0000313" key="13">
    <source>
        <dbReference type="Proteomes" id="UP000789375"/>
    </source>
</evidence>
<name>A0A9N9DYC8_FUNMO</name>
<dbReference type="CDD" id="cd18042">
    <property type="entry name" value="DEXXQc_SETX"/>
    <property type="match status" value="1"/>
</dbReference>
<dbReference type="InterPro" id="IPR047187">
    <property type="entry name" value="SF1_C_Upf1"/>
</dbReference>
<evidence type="ECO:0000259" key="8">
    <source>
        <dbReference type="Pfam" id="PF12726"/>
    </source>
</evidence>
<dbReference type="GO" id="GO:0006369">
    <property type="term" value="P:termination of RNA polymerase II transcription"/>
    <property type="evidence" value="ECO:0007669"/>
    <property type="project" value="TreeGrafter"/>
</dbReference>
<dbReference type="Proteomes" id="UP000789375">
    <property type="component" value="Unassembled WGS sequence"/>
</dbReference>
<evidence type="ECO:0000256" key="5">
    <source>
        <dbReference type="ARBA" id="ARBA00022840"/>
    </source>
</evidence>
<evidence type="ECO:0000259" key="10">
    <source>
        <dbReference type="Pfam" id="PF13087"/>
    </source>
</evidence>
<keyword evidence="13" id="KW-1185">Reference proteome</keyword>
<keyword evidence="4" id="KW-0347">Helicase</keyword>
<feature type="compositionally biased region" description="Polar residues" evidence="7">
    <location>
        <begin position="584"/>
        <end position="598"/>
    </location>
</feature>
<feature type="compositionally biased region" description="Polar residues" evidence="7">
    <location>
        <begin position="556"/>
        <end position="567"/>
    </location>
</feature>
<dbReference type="CDD" id="cd18808">
    <property type="entry name" value="SF1_C_Upf1"/>
    <property type="match status" value="1"/>
</dbReference>
<organism evidence="12 13">
    <name type="scientific">Funneliformis mosseae</name>
    <name type="common">Endomycorrhizal fungus</name>
    <name type="synonym">Glomus mosseae</name>
    <dbReference type="NCBI Taxonomy" id="27381"/>
    <lineage>
        <taxon>Eukaryota</taxon>
        <taxon>Fungi</taxon>
        <taxon>Fungi incertae sedis</taxon>
        <taxon>Mucoromycota</taxon>
        <taxon>Glomeromycotina</taxon>
        <taxon>Glomeromycetes</taxon>
        <taxon>Glomerales</taxon>
        <taxon>Glomeraceae</taxon>
        <taxon>Funneliformis</taxon>
    </lineage>
</organism>
<feature type="domain" description="DNA2/NAM7 helicase helicase" evidence="9">
    <location>
        <begin position="956"/>
        <end position="1199"/>
    </location>
</feature>
<evidence type="ECO:0000259" key="9">
    <source>
        <dbReference type="Pfam" id="PF13086"/>
    </source>
</evidence>
<dbReference type="GO" id="GO:0016787">
    <property type="term" value="F:hydrolase activity"/>
    <property type="evidence" value="ECO:0007669"/>
    <property type="project" value="UniProtKB-KW"/>
</dbReference>
<evidence type="ECO:0000256" key="7">
    <source>
        <dbReference type="SAM" id="MobiDB-lite"/>
    </source>
</evidence>
<dbReference type="FunFam" id="3.40.50.300:FF:000326">
    <property type="entry name" value="P-loop containing nucleoside triphosphate hydrolase"/>
    <property type="match status" value="1"/>
</dbReference>
<evidence type="ECO:0000256" key="6">
    <source>
        <dbReference type="SAM" id="Coils"/>
    </source>
</evidence>
<sequence>TLFSHFNSIDSSKITPLPSSTSINEEYAQVTHDEILSLLRLRKESSNQQLAEEFFNKGLAYLLSLHDENPVTCHFFCNKELSDIATEMLHLFNLQDSDNSFEEFKKILKGKLVKCLECVKVYHRNKKELFERYKVQYNNDEGVDVMFSLIKSWDEQRVEGSLYYLKYQLQLKQETYDDLVVLIEILFDVSLLQNHKINEMFSKMMSISSPSIIQIFSEEFPPSLFLASVHENEDVRKVAWNCMQITWKESESNWKNCHKNDHYQLFKELLKYYLHNNWGKAHFEYPITKKEMLFLTGITKIICILDSEKLYNLIYENNEFDIPRFLVEKLKNNQSESKFIEIIRFLRALLCKLKDRFWSNSTGRSHLDILYSIMGNDNNIFCNVMESTKSETTKKATFDLLPTFIDSLRDYDEKECDICISIILNKLLCSFQKSDRNVEFSLMSLKMALKIVKDFDYSIHPELYKEFQKAVDDRLGIYHKNLPGTEREKIINEILEYVVYDQSDDEFNGSISGSIANPRVIESVPMKRPLETSSSATSSDSSTTNDSPSTPKSSSVLTATKEQNSQPVEKIPFKTMPRKPISWNPPTSGQNVQKGKSTLSKLRASFIKEQKEKFEIEKKAKEEREKYAKIDEDRRKAQHLSNISKSNTSQAVSLSRSASSNGSSDNANFREAKRLKTVNDESSNHSKPKLRKFNPPQKQRQTKMLDLSEVIKHQSLYQQRAVANKRRKDNLEKRLKPNLNNLYKQVLSWGLGSKGDLPPSTSKDQYLQIPNTFENVEQYIKIFEPLLILECWQSFVQSKEDLDMDNDKYDVLMIESIASIDDFQELSCKIIPDKMKNIADGDLIIVKQNVSKDQDNGTTVTSIMFLAIVKCITNHERVTLFCYLQNNEANIRSELRPGTNLIVYRIMSLTPPKREYAALVGLPYFQYKDMILNPKGQIASPVPENELVEYMTNYRINQSQAEAVHKVIQQKNGFSLIQGPPGTGKTSTILGIISALRNLSDKRHKILACAPSNAAVDELERRLRQGIYNSDGKIVHLNVVRFGKLDNSEKDPNSPEGEQKLKLDRYEKKLRGLYKKRHETRNGWDLSKLDAEIDQINAEIGKIHETLRNLKAEQQNLNHLSKRGNLSNADLIEADVVCATLAGSGHETFANIGMQFSTVIVDEAAQAIELNTLIPLKYNANRIILVGDPNQLPPTVLSQIATNYLYEQSLFVRFQRCFPEAIHLLNTQYRMHPEISRFPSRLFYNNTLLDAPELGKKKRQVWHNSNIFGPYRFFDVEGRMNRDKKKSSYNTYEACIAVKLFLTLVNKFDMVDFKDTVGIITPYKRQLIELRTKFRQLVPESYYNRIEFNTVDGFQGREKDIIIFSCVRVGEDKGIGFLQDIRRMNVALTRAKSSLFILGNKAALESNSQWNELIQDAIQRGLYTDG</sequence>
<dbReference type="InterPro" id="IPR041677">
    <property type="entry name" value="DNA2/NAM7_AAA_11"/>
</dbReference>
<evidence type="ECO:0000256" key="1">
    <source>
        <dbReference type="ARBA" id="ARBA00007913"/>
    </source>
</evidence>
<feature type="compositionally biased region" description="Basic and acidic residues" evidence="7">
    <location>
        <begin position="668"/>
        <end position="684"/>
    </location>
</feature>
<feature type="compositionally biased region" description="Low complexity" evidence="7">
    <location>
        <begin position="532"/>
        <end position="555"/>
    </location>
</feature>
<feature type="compositionally biased region" description="Low complexity" evidence="7">
    <location>
        <begin position="649"/>
        <end position="667"/>
    </location>
</feature>
<evidence type="ECO:0000259" key="11">
    <source>
        <dbReference type="Pfam" id="PF23576"/>
    </source>
</evidence>
<feature type="region of interest" description="Disordered" evidence="7">
    <location>
        <begin position="522"/>
        <end position="598"/>
    </location>
</feature>
<dbReference type="GO" id="GO:0016604">
    <property type="term" value="C:nuclear body"/>
    <property type="evidence" value="ECO:0007669"/>
    <property type="project" value="TreeGrafter"/>
</dbReference>
<dbReference type="InterPro" id="IPR045055">
    <property type="entry name" value="DNA2/NAM7-like"/>
</dbReference>
<evidence type="ECO:0000256" key="2">
    <source>
        <dbReference type="ARBA" id="ARBA00022741"/>
    </source>
</evidence>
<dbReference type="SUPFAM" id="SSF52540">
    <property type="entry name" value="P-loop containing nucleoside triphosphate hydrolases"/>
    <property type="match status" value="1"/>
</dbReference>
<comment type="similarity">
    <text evidence="1">Belongs to the DNA2/NAM7 helicase family.</text>
</comment>
<dbReference type="InterPro" id="IPR041679">
    <property type="entry name" value="DNA2/NAM7-like_C"/>
</dbReference>
<dbReference type="PANTHER" id="PTHR10887">
    <property type="entry name" value="DNA2/NAM7 HELICASE FAMILY"/>
    <property type="match status" value="1"/>
</dbReference>
<accession>A0A9N9DYC8</accession>
<comment type="caution">
    <text evidence="12">The sequence shown here is derived from an EMBL/GenBank/DDBJ whole genome shotgun (WGS) entry which is preliminary data.</text>
</comment>
<dbReference type="PANTHER" id="PTHR10887:SF495">
    <property type="entry name" value="HELICASE SENATAXIN ISOFORM X1-RELATED"/>
    <property type="match status" value="1"/>
</dbReference>
<gene>
    <name evidence="12" type="ORF">FMOSSE_LOCUS11551</name>
</gene>
<feature type="domain" description="Helicase Sen1 N-terminal" evidence="8">
    <location>
        <begin position="105"/>
        <end position="437"/>
    </location>
</feature>
<feature type="compositionally biased region" description="Polar residues" evidence="7">
    <location>
        <begin position="639"/>
        <end position="648"/>
    </location>
</feature>
<evidence type="ECO:0000313" key="12">
    <source>
        <dbReference type="EMBL" id="CAG8652648.1"/>
    </source>
</evidence>
<feature type="region of interest" description="Disordered" evidence="7">
    <location>
        <begin position="625"/>
        <end position="701"/>
    </location>
</feature>
<feature type="domain" description="DNA2/NAM7 helicase-like C-terminal" evidence="10">
    <location>
        <begin position="1206"/>
        <end position="1401"/>
    </location>
</feature>
<dbReference type="InterPro" id="IPR024481">
    <property type="entry name" value="Helicase_Sen1_N"/>
</dbReference>
<dbReference type="InterPro" id="IPR027417">
    <property type="entry name" value="P-loop_NTPase"/>
</dbReference>
<dbReference type="InterPro" id="IPR056474">
    <property type="entry name" value="SEN1_barrel"/>
</dbReference>
<dbReference type="GO" id="GO:0004386">
    <property type="term" value="F:helicase activity"/>
    <property type="evidence" value="ECO:0007669"/>
    <property type="project" value="UniProtKB-KW"/>
</dbReference>
<reference evidence="12" key="1">
    <citation type="submission" date="2021-06" db="EMBL/GenBank/DDBJ databases">
        <authorList>
            <person name="Kallberg Y."/>
            <person name="Tangrot J."/>
            <person name="Rosling A."/>
        </authorList>
    </citation>
    <scope>NUCLEOTIDE SEQUENCE</scope>
    <source>
        <strain evidence="12">87-6 pot B 2015</strain>
    </source>
</reference>
<dbReference type="Gene3D" id="3.40.50.300">
    <property type="entry name" value="P-loop containing nucleotide triphosphate hydrolases"/>
    <property type="match status" value="2"/>
</dbReference>
<keyword evidence="2" id="KW-0547">Nucleotide-binding</keyword>
<feature type="compositionally biased region" description="Basic and acidic residues" evidence="7">
    <location>
        <begin position="625"/>
        <end position="635"/>
    </location>
</feature>
<keyword evidence="6" id="KW-0175">Coiled coil</keyword>
<dbReference type="GO" id="GO:0005694">
    <property type="term" value="C:chromosome"/>
    <property type="evidence" value="ECO:0007669"/>
    <property type="project" value="UniProtKB-ARBA"/>
</dbReference>
<dbReference type="Pfam" id="PF13087">
    <property type="entry name" value="AAA_12"/>
    <property type="match status" value="1"/>
</dbReference>
<keyword evidence="5" id="KW-0067">ATP-binding</keyword>
<feature type="domain" description="Helicase SEN1 beta-barrel" evidence="11">
    <location>
        <begin position="807"/>
        <end position="906"/>
    </location>
</feature>